<proteinExistence type="inferred from homology"/>
<organism evidence="8 9">
    <name type="scientific">Fluviicola taffensis (strain DSM 16823 / NCIMB 13979 / RW262)</name>
    <dbReference type="NCBI Taxonomy" id="755732"/>
    <lineage>
        <taxon>Bacteria</taxon>
        <taxon>Pseudomonadati</taxon>
        <taxon>Bacteroidota</taxon>
        <taxon>Flavobacteriia</taxon>
        <taxon>Flavobacteriales</taxon>
        <taxon>Crocinitomicaceae</taxon>
        <taxon>Fluviicola</taxon>
    </lineage>
</organism>
<keyword evidence="4" id="KW-0238">DNA-binding</keyword>
<feature type="domain" description="RNA polymerase sigma-70 region 2" evidence="6">
    <location>
        <begin position="15"/>
        <end position="79"/>
    </location>
</feature>
<feature type="domain" description="RNA polymerase sigma factor 70 region 4 type 2" evidence="7">
    <location>
        <begin position="136"/>
        <end position="186"/>
    </location>
</feature>
<evidence type="ECO:0000256" key="5">
    <source>
        <dbReference type="ARBA" id="ARBA00023163"/>
    </source>
</evidence>
<dbReference type="OrthoDB" id="9782108at2"/>
<dbReference type="InterPro" id="IPR007627">
    <property type="entry name" value="RNA_pol_sigma70_r2"/>
</dbReference>
<dbReference type="PANTHER" id="PTHR43133:SF8">
    <property type="entry name" value="RNA POLYMERASE SIGMA FACTOR HI_1459-RELATED"/>
    <property type="match status" value="1"/>
</dbReference>
<sequence>MSSYNNRNTEPALWVERFADYLYSIACIQVNDKEQAKDLVSDTFLSALQNLDNFRGESSEKTWLTRILNNKIIDHYRKSSTGSKNLKHYLESSDEQFYQTFFEPSYLSEYHWKGNNSPSKNEQFTDYLITNSEFQLALEHCLNQLSPKLKPIFVAKFIHEADSETICKEFEISSSNYWIIIHRAKLLMRTCLEHKWLNGKA</sequence>
<keyword evidence="3" id="KW-0731">Sigma factor</keyword>
<name>F2IAU9_FLUTR</name>
<dbReference type="KEGG" id="fte:Fluta_3301"/>
<dbReference type="Pfam" id="PF08281">
    <property type="entry name" value="Sigma70_r4_2"/>
    <property type="match status" value="1"/>
</dbReference>
<dbReference type="AlphaFoldDB" id="F2IAU9"/>
<evidence type="ECO:0000313" key="9">
    <source>
        <dbReference type="Proteomes" id="UP000007463"/>
    </source>
</evidence>
<dbReference type="InterPro" id="IPR014284">
    <property type="entry name" value="RNA_pol_sigma-70_dom"/>
</dbReference>
<dbReference type="HOGENOM" id="CLU_047691_2_0_10"/>
<dbReference type="STRING" id="755732.Fluta_3301"/>
<dbReference type="EMBL" id="CP002542">
    <property type="protein sequence ID" value="AEA45273.1"/>
    <property type="molecule type" value="Genomic_DNA"/>
</dbReference>
<dbReference type="InterPro" id="IPR013325">
    <property type="entry name" value="RNA_pol_sigma_r2"/>
</dbReference>
<comment type="similarity">
    <text evidence="1">Belongs to the sigma-70 factor family. ECF subfamily.</text>
</comment>
<evidence type="ECO:0000313" key="8">
    <source>
        <dbReference type="EMBL" id="AEA45273.1"/>
    </source>
</evidence>
<dbReference type="RefSeq" id="WP_013688040.1">
    <property type="nucleotide sequence ID" value="NC_015321.1"/>
</dbReference>
<protein>
    <submittedName>
        <fullName evidence="8">RNA polymerase, sigma-24 subunit, ECF subfamily</fullName>
    </submittedName>
</protein>
<evidence type="ECO:0000256" key="2">
    <source>
        <dbReference type="ARBA" id="ARBA00023015"/>
    </source>
</evidence>
<dbReference type="InterPro" id="IPR039425">
    <property type="entry name" value="RNA_pol_sigma-70-like"/>
</dbReference>
<reference evidence="9" key="2">
    <citation type="submission" date="2011-02" db="EMBL/GenBank/DDBJ databases">
        <title>The complete genome of Fluviicola taffensis DSM 16823.</title>
        <authorList>
            <consortium name="US DOE Joint Genome Institute (JGI-PGF)"/>
            <person name="Lucas S."/>
            <person name="Copeland A."/>
            <person name="Lapidus A."/>
            <person name="Bruce D."/>
            <person name="Goodwin L."/>
            <person name="Pitluck S."/>
            <person name="Kyrpides N."/>
            <person name="Mavromatis K."/>
            <person name="Ivanova N."/>
            <person name="Mikhailova N."/>
            <person name="Pagani I."/>
            <person name="Chertkov O."/>
            <person name="Detter J.C."/>
            <person name="Han C."/>
            <person name="Tapia R."/>
            <person name="Land M."/>
            <person name="Hauser L."/>
            <person name="Markowitz V."/>
            <person name="Cheng J.-F."/>
            <person name="Hugenholtz P."/>
            <person name="Woyke T."/>
            <person name="Wu D."/>
            <person name="Tindall B."/>
            <person name="Pomrenke H.G."/>
            <person name="Brambilla E."/>
            <person name="Klenk H.-P."/>
            <person name="Eisen J.A."/>
        </authorList>
    </citation>
    <scope>NUCLEOTIDE SEQUENCE [LARGE SCALE GENOMIC DNA]</scope>
    <source>
        <strain evidence="9">DSM 16823 / RW262 / RW262</strain>
    </source>
</reference>
<reference evidence="8 9" key="1">
    <citation type="journal article" date="2011" name="Stand. Genomic Sci.">
        <title>Complete genome sequence of the gliding freshwater bacterium Fluviicola taffensis type strain (RW262).</title>
        <authorList>
            <person name="Woyke T."/>
            <person name="Chertkov O."/>
            <person name="Lapidus A."/>
            <person name="Nolan M."/>
            <person name="Lucas S."/>
            <person name="Del Rio T.G."/>
            <person name="Tice H."/>
            <person name="Cheng J.F."/>
            <person name="Tapia R."/>
            <person name="Han C."/>
            <person name="Goodwin L."/>
            <person name="Pitluck S."/>
            <person name="Liolios K."/>
            <person name="Pagani I."/>
            <person name="Ivanova N."/>
            <person name="Huntemann M."/>
            <person name="Mavromatis K."/>
            <person name="Mikhailova N."/>
            <person name="Pati A."/>
            <person name="Chen A."/>
            <person name="Palaniappan K."/>
            <person name="Land M."/>
            <person name="Hauser L."/>
            <person name="Brambilla E.M."/>
            <person name="Rohde M."/>
            <person name="Mwirichia R."/>
            <person name="Sikorski J."/>
            <person name="Tindall B.J."/>
            <person name="Goker M."/>
            <person name="Bristow J."/>
            <person name="Eisen J.A."/>
            <person name="Markowitz V."/>
            <person name="Hugenholtz P."/>
            <person name="Klenk H.P."/>
            <person name="Kyrpides N.C."/>
        </authorList>
    </citation>
    <scope>NUCLEOTIDE SEQUENCE [LARGE SCALE GENOMIC DNA]</scope>
    <source>
        <strain evidence="9">DSM 16823 / RW262 / RW262</strain>
    </source>
</reference>
<dbReference type="PANTHER" id="PTHR43133">
    <property type="entry name" value="RNA POLYMERASE ECF-TYPE SIGMA FACTO"/>
    <property type="match status" value="1"/>
</dbReference>
<dbReference type="Proteomes" id="UP000007463">
    <property type="component" value="Chromosome"/>
</dbReference>
<dbReference type="GO" id="GO:0006352">
    <property type="term" value="P:DNA-templated transcription initiation"/>
    <property type="evidence" value="ECO:0007669"/>
    <property type="project" value="InterPro"/>
</dbReference>
<keyword evidence="5" id="KW-0804">Transcription</keyword>
<dbReference type="GO" id="GO:0003677">
    <property type="term" value="F:DNA binding"/>
    <property type="evidence" value="ECO:0007669"/>
    <property type="project" value="UniProtKB-KW"/>
</dbReference>
<dbReference type="SUPFAM" id="SSF88946">
    <property type="entry name" value="Sigma2 domain of RNA polymerase sigma factors"/>
    <property type="match status" value="1"/>
</dbReference>
<evidence type="ECO:0000256" key="3">
    <source>
        <dbReference type="ARBA" id="ARBA00023082"/>
    </source>
</evidence>
<dbReference type="SUPFAM" id="SSF88659">
    <property type="entry name" value="Sigma3 and sigma4 domains of RNA polymerase sigma factors"/>
    <property type="match status" value="1"/>
</dbReference>
<dbReference type="GO" id="GO:0016987">
    <property type="term" value="F:sigma factor activity"/>
    <property type="evidence" value="ECO:0007669"/>
    <property type="project" value="UniProtKB-KW"/>
</dbReference>
<evidence type="ECO:0000256" key="1">
    <source>
        <dbReference type="ARBA" id="ARBA00010641"/>
    </source>
</evidence>
<keyword evidence="2" id="KW-0805">Transcription regulation</keyword>
<dbReference type="InterPro" id="IPR013249">
    <property type="entry name" value="RNA_pol_sigma70_r4_t2"/>
</dbReference>
<keyword evidence="9" id="KW-1185">Reference proteome</keyword>
<evidence type="ECO:0000259" key="7">
    <source>
        <dbReference type="Pfam" id="PF08281"/>
    </source>
</evidence>
<dbReference type="eggNOG" id="COG1595">
    <property type="taxonomic scope" value="Bacteria"/>
</dbReference>
<accession>F2IAU9</accession>
<evidence type="ECO:0000259" key="6">
    <source>
        <dbReference type="Pfam" id="PF04542"/>
    </source>
</evidence>
<dbReference type="Gene3D" id="1.10.1740.10">
    <property type="match status" value="1"/>
</dbReference>
<evidence type="ECO:0000256" key="4">
    <source>
        <dbReference type="ARBA" id="ARBA00023125"/>
    </source>
</evidence>
<dbReference type="Pfam" id="PF04542">
    <property type="entry name" value="Sigma70_r2"/>
    <property type="match status" value="1"/>
</dbReference>
<dbReference type="NCBIfam" id="TIGR02937">
    <property type="entry name" value="sigma70-ECF"/>
    <property type="match status" value="1"/>
</dbReference>
<gene>
    <name evidence="8" type="ordered locus">Fluta_3301</name>
</gene>
<dbReference type="InterPro" id="IPR013324">
    <property type="entry name" value="RNA_pol_sigma_r3/r4-like"/>
</dbReference>